<evidence type="ECO:0000256" key="1">
    <source>
        <dbReference type="SAM" id="Phobius"/>
    </source>
</evidence>
<accession>A0A1E7K145</accession>
<feature type="transmembrane region" description="Helical" evidence="1">
    <location>
        <begin position="152"/>
        <end position="173"/>
    </location>
</feature>
<gene>
    <name evidence="2" type="ORF">AN217_06855</name>
</gene>
<protein>
    <recommendedName>
        <fullName evidence="4">DUF3533 domain-containing protein</fullName>
    </recommendedName>
</protein>
<comment type="caution">
    <text evidence="2">The sequence shown here is derived from an EMBL/GenBank/DDBJ whole genome shotgun (WGS) entry which is preliminary data.</text>
</comment>
<name>A0A1E7K145_9ACTN</name>
<dbReference type="AlphaFoldDB" id="A0A1E7K145"/>
<feature type="transmembrane region" description="Helical" evidence="1">
    <location>
        <begin position="306"/>
        <end position="325"/>
    </location>
</feature>
<keyword evidence="1" id="KW-0812">Transmembrane</keyword>
<sequence>MYSATPGAGGRSALSPGTFVLVLGVLLVQLGFLVSYIGAFHHPRPQGIPVAVVAPAQAAERLDRLPGDPLSVTAVEDERAARARILDRKAEGGYLMDPRGGADTLLVASGAGGPQAQALRRVGERVADEQGRRLKVVDIAPSGPQDYESLTAFYLIVGWLVGGYLLASLMGVAAGTRPARPGLGALRLAGTAVYAVLSGLGGAIVVDPVLHALPGHFVALWWVGALLVFGTAACTLALEAFLGVVGIGVAVLVFVVLGNPSAGGAFQRHLIPPFWRAVGEWIPTGAGTSAVRGIVYFSGHALGTPLLVMAVWAVAGAVLLMAGSVRRREPGLTLPL</sequence>
<feature type="transmembrane region" description="Helical" evidence="1">
    <location>
        <begin position="236"/>
        <end position="257"/>
    </location>
</feature>
<keyword evidence="1" id="KW-1133">Transmembrane helix</keyword>
<organism evidence="2 3">
    <name type="scientific">Streptomyces qinglanensis</name>
    <dbReference type="NCBI Taxonomy" id="943816"/>
    <lineage>
        <taxon>Bacteria</taxon>
        <taxon>Bacillati</taxon>
        <taxon>Actinomycetota</taxon>
        <taxon>Actinomycetes</taxon>
        <taxon>Kitasatosporales</taxon>
        <taxon>Streptomycetaceae</taxon>
        <taxon>Streptomyces</taxon>
    </lineage>
</organism>
<dbReference type="EMBL" id="LJGV01000022">
    <property type="protein sequence ID" value="OEU97632.1"/>
    <property type="molecule type" value="Genomic_DNA"/>
</dbReference>
<evidence type="ECO:0008006" key="4">
    <source>
        <dbReference type="Google" id="ProtNLM"/>
    </source>
</evidence>
<feature type="transmembrane region" description="Helical" evidence="1">
    <location>
        <begin position="212"/>
        <end position="229"/>
    </location>
</feature>
<feature type="transmembrane region" description="Helical" evidence="1">
    <location>
        <begin position="19"/>
        <end position="39"/>
    </location>
</feature>
<evidence type="ECO:0000313" key="3">
    <source>
        <dbReference type="Proteomes" id="UP000175829"/>
    </source>
</evidence>
<proteinExistence type="predicted"/>
<evidence type="ECO:0000313" key="2">
    <source>
        <dbReference type="EMBL" id="OEU97632.1"/>
    </source>
</evidence>
<reference evidence="2 3" key="1">
    <citation type="journal article" date="2016" name="Front. Microbiol.">
        <title>Comparative Genomics Analysis of Streptomyces Species Reveals Their Adaptation to the Marine Environment and Their Diversity at the Genomic Level.</title>
        <authorList>
            <person name="Tian X."/>
            <person name="Zhang Z."/>
            <person name="Yang T."/>
            <person name="Chen M."/>
            <person name="Li J."/>
            <person name="Chen F."/>
            <person name="Yang J."/>
            <person name="Li W."/>
            <person name="Zhang B."/>
            <person name="Zhang Z."/>
            <person name="Wu J."/>
            <person name="Zhang C."/>
            <person name="Long L."/>
            <person name="Xiao J."/>
        </authorList>
    </citation>
    <scope>NUCLEOTIDE SEQUENCE [LARGE SCALE GENOMIC DNA]</scope>
    <source>
        <strain evidence="2 3">SCSIO M10379</strain>
    </source>
</reference>
<keyword evidence="1" id="KW-0472">Membrane</keyword>
<dbReference type="RefSeq" id="WP_019357051.1">
    <property type="nucleotide sequence ID" value="NZ_LJGV01000022.1"/>
</dbReference>
<dbReference type="Proteomes" id="UP000175829">
    <property type="component" value="Unassembled WGS sequence"/>
</dbReference>
<dbReference type="PATRIC" id="fig|943816.4.peg.742"/>
<feature type="transmembrane region" description="Helical" evidence="1">
    <location>
        <begin position="185"/>
        <end position="206"/>
    </location>
</feature>